<evidence type="ECO:0000259" key="7">
    <source>
        <dbReference type="PROSITE" id="PS51352"/>
    </source>
</evidence>
<dbReference type="PROSITE" id="PS00194">
    <property type="entry name" value="THIOREDOXIN_1"/>
    <property type="match status" value="1"/>
</dbReference>
<evidence type="ECO:0000313" key="9">
    <source>
        <dbReference type="Proteomes" id="UP000696485"/>
    </source>
</evidence>
<comment type="function">
    <text evidence="5">Probable disulfide isomerase, which participates in the folding of proteins containing disulfide bonds. May act as a dithiol oxidase. Acts as a regulator of endoplasmic reticulum-mitochondria contact sites via its ability to regulate redox signals.</text>
</comment>
<proteinExistence type="predicted"/>
<dbReference type="InterPro" id="IPR013766">
    <property type="entry name" value="Thioredoxin_domain"/>
</dbReference>
<keyword evidence="9" id="KW-1185">Reference proteome</keyword>
<sequence>MFIRNILSVVVAIAACSSLQGVNASEASTDLTGATFKSAISQGTTFVKFYSPQCGHCIRLAPFWEQAAVDHQSLRNTKDFKFAEVNCIIEGDVCDDNDVQGYPSVQLFNKGKKVQDYNGDLTAEALGSFAEEQAAEYDPKVAHADVPNEHGKVVVLTSKNYKETIQDGPWLVEYYAPWCGHCKALAPIYDELAVALKGKVNVAKVDCPANDDVCRSQGVRAYPTIKLHQHGTAVEFNKQRNLETLTTFALGALESAVKPITLDDLEGINAAQDVSFIFIHDKNTNSDDLKAIDKLSQTYYEQLPFYSSSDSEVAAHFGVSAPALIVQKDNRHYTFSGSLSNLGNVQAWILQVRVPTVTTVVNKNAKIVLNEPGWLLLGLFDPAKPATIGARRALIETALAYKQKGRSSTVGGKPLRFAMLDGTKWSKYIREAYNVEKLNLPVIVAVNNNEDLFYPVSEDGRRVGLDQASLEEYIKAIQEGSLEAQSTLSYTQKAFRQVQERVQSGASVISNHPFIAVGLAAVVVYGVVKKLGASEQRYEGLAKSD</sequence>
<keyword evidence="3" id="KW-1133">Transmembrane helix</keyword>
<dbReference type="PANTHER" id="PTHR46426">
    <property type="entry name" value="PROTEIN DISULFIDE-ISOMERASE TMX3"/>
    <property type="match status" value="1"/>
</dbReference>
<gene>
    <name evidence="8" type="ORF">BG006_011511</name>
</gene>
<evidence type="ECO:0000256" key="6">
    <source>
        <dbReference type="SAM" id="SignalP"/>
    </source>
</evidence>
<dbReference type="Proteomes" id="UP000696485">
    <property type="component" value="Unassembled WGS sequence"/>
</dbReference>
<dbReference type="PROSITE" id="PS51257">
    <property type="entry name" value="PROKAR_LIPOPROTEIN"/>
    <property type="match status" value="1"/>
</dbReference>
<feature type="domain" description="Thioredoxin" evidence="7">
    <location>
        <begin position="16"/>
        <end position="134"/>
    </location>
</feature>
<evidence type="ECO:0000256" key="1">
    <source>
        <dbReference type="ARBA" id="ARBA00004389"/>
    </source>
</evidence>
<protein>
    <recommendedName>
        <fullName evidence="7">Thioredoxin domain-containing protein</fullName>
    </recommendedName>
</protein>
<dbReference type="Pfam" id="PF00085">
    <property type="entry name" value="Thioredoxin"/>
    <property type="match status" value="2"/>
</dbReference>
<dbReference type="CDD" id="cd02961">
    <property type="entry name" value="PDI_a_family"/>
    <property type="match status" value="2"/>
</dbReference>
<comment type="caution">
    <text evidence="8">The sequence shown here is derived from an EMBL/GenBank/DDBJ whole genome shotgun (WGS) entry which is preliminary data.</text>
</comment>
<feature type="domain" description="Thioredoxin" evidence="7">
    <location>
        <begin position="135"/>
        <end position="258"/>
    </location>
</feature>
<dbReference type="CDD" id="cd02981">
    <property type="entry name" value="PDI_b_family"/>
    <property type="match status" value="1"/>
</dbReference>
<dbReference type="SUPFAM" id="SSF52833">
    <property type="entry name" value="Thioredoxin-like"/>
    <property type="match status" value="4"/>
</dbReference>
<reference evidence="8" key="1">
    <citation type="journal article" date="2020" name="Fungal Divers.">
        <title>Resolving the Mortierellaceae phylogeny through synthesis of multi-gene phylogenetics and phylogenomics.</title>
        <authorList>
            <person name="Vandepol N."/>
            <person name="Liber J."/>
            <person name="Desiro A."/>
            <person name="Na H."/>
            <person name="Kennedy M."/>
            <person name="Barry K."/>
            <person name="Grigoriev I.V."/>
            <person name="Miller A.N."/>
            <person name="O'Donnell K."/>
            <person name="Stajich J.E."/>
            <person name="Bonito G."/>
        </authorList>
    </citation>
    <scope>NUCLEOTIDE SEQUENCE</scope>
    <source>
        <strain evidence="8">NVP1</strain>
    </source>
</reference>
<keyword evidence="4" id="KW-0472">Membrane</keyword>
<dbReference type="InterPro" id="IPR052250">
    <property type="entry name" value="PDI_TMX3"/>
</dbReference>
<dbReference type="Gene3D" id="3.40.30.10">
    <property type="entry name" value="Glutaredoxin"/>
    <property type="match status" value="4"/>
</dbReference>
<evidence type="ECO:0000256" key="5">
    <source>
        <dbReference type="ARBA" id="ARBA00045246"/>
    </source>
</evidence>
<dbReference type="AlphaFoldDB" id="A0A9P5SBU5"/>
<comment type="subcellular location">
    <subcellularLocation>
        <location evidence="1">Endoplasmic reticulum membrane</location>
        <topology evidence="1">Single-pass membrane protein</topology>
    </subcellularLocation>
</comment>
<organism evidence="8 9">
    <name type="scientific">Podila minutissima</name>
    <dbReference type="NCBI Taxonomy" id="64525"/>
    <lineage>
        <taxon>Eukaryota</taxon>
        <taxon>Fungi</taxon>
        <taxon>Fungi incertae sedis</taxon>
        <taxon>Mucoromycota</taxon>
        <taxon>Mortierellomycotina</taxon>
        <taxon>Mortierellomycetes</taxon>
        <taxon>Mortierellales</taxon>
        <taxon>Mortierellaceae</taxon>
        <taxon>Podila</taxon>
    </lineage>
</organism>
<evidence type="ECO:0000256" key="2">
    <source>
        <dbReference type="ARBA" id="ARBA00022692"/>
    </source>
</evidence>
<keyword evidence="2" id="KW-0812">Transmembrane</keyword>
<dbReference type="Pfam" id="PF13848">
    <property type="entry name" value="Thioredoxin_6"/>
    <property type="match status" value="1"/>
</dbReference>
<feature type="signal peptide" evidence="6">
    <location>
        <begin position="1"/>
        <end position="24"/>
    </location>
</feature>
<name>A0A9P5SBU5_9FUNG</name>
<dbReference type="EMBL" id="JAAAUY010000999">
    <property type="protein sequence ID" value="KAF9324965.1"/>
    <property type="molecule type" value="Genomic_DNA"/>
</dbReference>
<dbReference type="GO" id="GO:0005789">
    <property type="term" value="C:endoplasmic reticulum membrane"/>
    <property type="evidence" value="ECO:0007669"/>
    <property type="project" value="UniProtKB-SubCell"/>
</dbReference>
<dbReference type="PANTHER" id="PTHR46426:SF1">
    <property type="entry name" value="PROTEIN DISULFIDE-ISOMERASE TMX3"/>
    <property type="match status" value="1"/>
</dbReference>
<keyword evidence="6" id="KW-0732">Signal</keyword>
<dbReference type="PROSITE" id="PS51352">
    <property type="entry name" value="THIOREDOXIN_2"/>
    <property type="match status" value="2"/>
</dbReference>
<dbReference type="InterPro" id="IPR017937">
    <property type="entry name" value="Thioredoxin_CS"/>
</dbReference>
<evidence type="ECO:0000256" key="4">
    <source>
        <dbReference type="ARBA" id="ARBA00023136"/>
    </source>
</evidence>
<dbReference type="PRINTS" id="PR00421">
    <property type="entry name" value="THIOREDOXIN"/>
</dbReference>
<feature type="chain" id="PRO_5040156819" description="Thioredoxin domain-containing protein" evidence="6">
    <location>
        <begin position="25"/>
        <end position="545"/>
    </location>
</feature>
<accession>A0A9P5SBU5</accession>
<evidence type="ECO:0000256" key="3">
    <source>
        <dbReference type="ARBA" id="ARBA00022989"/>
    </source>
</evidence>
<dbReference type="InterPro" id="IPR036249">
    <property type="entry name" value="Thioredoxin-like_sf"/>
</dbReference>
<evidence type="ECO:0000313" key="8">
    <source>
        <dbReference type="EMBL" id="KAF9324965.1"/>
    </source>
</evidence>